<dbReference type="AlphaFoldDB" id="A0A9X3SE62"/>
<keyword evidence="3" id="KW-1185">Reference proteome</keyword>
<dbReference type="RefSeq" id="WP_270024432.1">
    <property type="nucleotide sequence ID" value="NZ_JAPDDP010000009.1"/>
</dbReference>
<accession>A0A9X3SE62</accession>
<evidence type="ECO:0000256" key="1">
    <source>
        <dbReference type="SAM" id="MobiDB-lite"/>
    </source>
</evidence>
<feature type="region of interest" description="Disordered" evidence="1">
    <location>
        <begin position="1"/>
        <end position="27"/>
    </location>
</feature>
<evidence type="ECO:0000313" key="2">
    <source>
        <dbReference type="EMBL" id="MDA0180122.1"/>
    </source>
</evidence>
<proteinExistence type="predicted"/>
<comment type="caution">
    <text evidence="2">The sequence shown here is derived from an EMBL/GenBank/DDBJ whole genome shotgun (WGS) entry which is preliminary data.</text>
</comment>
<reference evidence="2" key="1">
    <citation type="submission" date="2022-10" db="EMBL/GenBank/DDBJ databases">
        <title>The WGS of Solirubrobacter phytolaccae KCTC 29190.</title>
        <authorList>
            <person name="Jiang Z."/>
        </authorList>
    </citation>
    <scope>NUCLEOTIDE SEQUENCE</scope>
    <source>
        <strain evidence="2">KCTC 29190</strain>
    </source>
</reference>
<name>A0A9X3SE62_9ACTN</name>
<dbReference type="EMBL" id="JAPDDP010000009">
    <property type="protein sequence ID" value="MDA0180122.1"/>
    <property type="molecule type" value="Genomic_DNA"/>
</dbReference>
<gene>
    <name evidence="2" type="ORF">OJ997_07435</name>
</gene>
<organism evidence="2 3">
    <name type="scientific">Solirubrobacter phytolaccae</name>
    <dbReference type="NCBI Taxonomy" id="1404360"/>
    <lineage>
        <taxon>Bacteria</taxon>
        <taxon>Bacillati</taxon>
        <taxon>Actinomycetota</taxon>
        <taxon>Thermoleophilia</taxon>
        <taxon>Solirubrobacterales</taxon>
        <taxon>Solirubrobacteraceae</taxon>
        <taxon>Solirubrobacter</taxon>
    </lineage>
</organism>
<dbReference type="Proteomes" id="UP001147653">
    <property type="component" value="Unassembled WGS sequence"/>
</dbReference>
<protein>
    <submittedName>
        <fullName evidence="2">Uncharacterized protein</fullName>
    </submittedName>
</protein>
<sequence length="385" mass="42307">MATHAQLEAREPQAEHDRTERGRRSPDPAVAAVLELQRGAGNQAVARVLARRTQPKPQHTGMRDDGRIAEYVRKAVIFIRNNPTAPLNHFARFLGAAANVQLNTLGVPDMNVVVKANGGGGAHFSAEFWQMFIDEDGFTHREGVTTLGELTDDEAAIIAMNVWHEARHAEQRFRVARVEAGAGRPIGFPQIDADVGEAAEAQPLTQRAMPAHEVRETEAWRENQLGEDSVYRQAVTGWQSEVRQASRLAHGVAPEEVNQQKNPLQPADVRDQIGRMLKGWNKPGAGMEVVRTHLPSAERRKRTTMIADIKLMIQCFATAQAELAALPAQPGRADFAKLADALRQLVRAIDAAYRNQPVEKDAHETGGAAFDAFHGELAKQRAAKP</sequence>
<evidence type="ECO:0000313" key="3">
    <source>
        <dbReference type="Proteomes" id="UP001147653"/>
    </source>
</evidence>
<feature type="compositionally biased region" description="Basic and acidic residues" evidence="1">
    <location>
        <begin position="7"/>
        <end position="26"/>
    </location>
</feature>